<dbReference type="EMBL" id="CP001812">
    <property type="protein sequence ID" value="ADL35982.1"/>
    <property type="molecule type" value="Genomic_DNA"/>
</dbReference>
<geneLocation type="plasmid" evidence="1 2">
    <name>pCY360</name>
</geneLocation>
<dbReference type="AlphaFoldDB" id="E0S3K0"/>
<keyword evidence="1" id="KW-0614">Plasmid</keyword>
<sequence length="100" mass="11364">MIKYVTKTVPQCKKCGQLILKHSLSKSCCLTGYTPNKNLCPDCNAAQSVITRLQKGENIRAEEYAILPRYLVFDETNVMEGYWAEEFKKAVAAIPRICKF</sequence>
<dbReference type="HOGENOM" id="CLU_2300581_0_0_9"/>
<name>E0S3K0_BUTPB</name>
<reference evidence="1 2" key="1">
    <citation type="journal article" date="2010" name="PLoS ONE">
        <title>The glycobiome of the rumen bacterium Butyrivibrio proteoclasticus B316(T) highlights adaptation to a polysaccharide-rich environment.</title>
        <authorList>
            <person name="Kelly W.J."/>
            <person name="Leahy S.C."/>
            <person name="Altermann E."/>
            <person name="Yeoman C.J."/>
            <person name="Dunne J.C."/>
            <person name="Kong Z."/>
            <person name="Pacheco D.M."/>
            <person name="Li D."/>
            <person name="Noel S.J."/>
            <person name="Moon C.D."/>
            <person name="Cookson A.L."/>
            <person name="Attwood G.T."/>
        </authorList>
    </citation>
    <scope>NUCLEOTIDE SEQUENCE [LARGE SCALE GENOMIC DNA]</scope>
    <source>
        <strain evidence="2">ATCC 51982 / DSM 14932 / B316</strain>
        <plasmid evidence="2">Plasmid pCY360</plasmid>
    </source>
</reference>
<dbReference type="RefSeq" id="WP_013282632.1">
    <property type="nucleotide sequence ID" value="NC_014389.1"/>
</dbReference>
<protein>
    <submittedName>
        <fullName evidence="1">Uncharacterized protein</fullName>
    </submittedName>
</protein>
<gene>
    <name evidence="1" type="ordered locus">bpr_II042</name>
</gene>
<organism evidence="1 2">
    <name type="scientific">Butyrivibrio proteoclasticus (strain ATCC 51982 / DSM 14932 / B316)</name>
    <name type="common">Clostridium proteoclasticum</name>
    <dbReference type="NCBI Taxonomy" id="515622"/>
    <lineage>
        <taxon>Bacteria</taxon>
        <taxon>Bacillati</taxon>
        <taxon>Bacillota</taxon>
        <taxon>Clostridia</taxon>
        <taxon>Lachnospirales</taxon>
        <taxon>Lachnospiraceae</taxon>
        <taxon>Butyrivibrio</taxon>
    </lineage>
</organism>
<dbReference type="Proteomes" id="UP000001299">
    <property type="component" value="Plasmid pCY360"/>
</dbReference>
<keyword evidence="2" id="KW-1185">Reference proteome</keyword>
<evidence type="ECO:0000313" key="2">
    <source>
        <dbReference type="Proteomes" id="UP000001299"/>
    </source>
</evidence>
<evidence type="ECO:0000313" key="1">
    <source>
        <dbReference type="EMBL" id="ADL35982.1"/>
    </source>
</evidence>
<dbReference type="KEGG" id="bpb:bpr_II042"/>
<accession>E0S3K0</accession>
<proteinExistence type="predicted"/>